<name>A0A7N2LW84_QUELO</name>
<organism evidence="2 3">
    <name type="scientific">Quercus lobata</name>
    <name type="common">Valley oak</name>
    <dbReference type="NCBI Taxonomy" id="97700"/>
    <lineage>
        <taxon>Eukaryota</taxon>
        <taxon>Viridiplantae</taxon>
        <taxon>Streptophyta</taxon>
        <taxon>Embryophyta</taxon>
        <taxon>Tracheophyta</taxon>
        <taxon>Spermatophyta</taxon>
        <taxon>Magnoliopsida</taxon>
        <taxon>eudicotyledons</taxon>
        <taxon>Gunneridae</taxon>
        <taxon>Pentapetalae</taxon>
        <taxon>rosids</taxon>
        <taxon>fabids</taxon>
        <taxon>Fagales</taxon>
        <taxon>Fagaceae</taxon>
        <taxon>Quercus</taxon>
    </lineage>
</organism>
<protein>
    <recommendedName>
        <fullName evidence="1">K+ potassium transporter C-terminal domain-containing protein</fullName>
    </recommendedName>
</protein>
<dbReference type="GO" id="GO:0015079">
    <property type="term" value="F:potassium ion transmembrane transporter activity"/>
    <property type="evidence" value="ECO:0007669"/>
    <property type="project" value="InterPro"/>
</dbReference>
<reference evidence="2 3" key="1">
    <citation type="journal article" date="2016" name="G3 (Bethesda)">
        <title>First Draft Assembly and Annotation of the Genome of a California Endemic Oak Quercus lobata Nee (Fagaceae).</title>
        <authorList>
            <person name="Sork V.L."/>
            <person name="Fitz-Gibbon S.T."/>
            <person name="Puiu D."/>
            <person name="Crepeau M."/>
            <person name="Gugger P.F."/>
            <person name="Sherman R."/>
            <person name="Stevens K."/>
            <person name="Langley C.H."/>
            <person name="Pellegrini M."/>
            <person name="Salzberg S.L."/>
        </authorList>
    </citation>
    <scope>NUCLEOTIDE SEQUENCE [LARGE SCALE GENOMIC DNA]</scope>
    <source>
        <strain evidence="2 3">cv. SW786</strain>
    </source>
</reference>
<dbReference type="InParanoid" id="A0A7N2LW84"/>
<keyword evidence="3" id="KW-1185">Reference proteome</keyword>
<dbReference type="Proteomes" id="UP000594261">
    <property type="component" value="Chromosome 6"/>
</dbReference>
<evidence type="ECO:0000313" key="2">
    <source>
        <dbReference type="EnsemblPlants" id="QL06p008477:mrna"/>
    </source>
</evidence>
<evidence type="ECO:0000313" key="3">
    <source>
        <dbReference type="Proteomes" id="UP000594261"/>
    </source>
</evidence>
<dbReference type="InterPro" id="IPR003855">
    <property type="entry name" value="K+_transporter"/>
</dbReference>
<dbReference type="InterPro" id="IPR053952">
    <property type="entry name" value="K_trans_C"/>
</dbReference>
<accession>A0A7N2LW84</accession>
<dbReference type="PANTHER" id="PTHR30540">
    <property type="entry name" value="OSMOTIC STRESS POTASSIUM TRANSPORTER"/>
    <property type="match status" value="1"/>
</dbReference>
<sequence length="204" mass="23511">MIGVALLYTELVHGNSPIFIHYVANVLPLHSVLVFVSIKYPTISIVAPEERFLFERIEHYELGIFRCIVRYGYKDSRFEWEFFKEMLVNQLKEFIRNDVLKLDELDDNNKVEKIDEEMIQADEVFMIPRRRLLKVGMTYKCISGSVRDAYDQNQTIQVKIVDYLGGIPSPPSAFNTTTVLSNTTFGSITNLATSSLSINIEYQP</sequence>
<dbReference type="EMBL" id="LRBV02000006">
    <property type="status" value="NOT_ANNOTATED_CDS"/>
    <property type="molecule type" value="Genomic_DNA"/>
</dbReference>
<dbReference type="PANTHER" id="PTHR30540:SF117">
    <property type="entry name" value="POTASSIUM TRANSPORTER"/>
    <property type="match status" value="1"/>
</dbReference>
<feature type="domain" description="K+ potassium transporter C-terminal" evidence="1">
    <location>
        <begin position="3"/>
        <end position="100"/>
    </location>
</feature>
<dbReference type="Pfam" id="PF22776">
    <property type="entry name" value="K_trans_C"/>
    <property type="match status" value="1"/>
</dbReference>
<dbReference type="EnsemblPlants" id="QL06p008477:mrna">
    <property type="protein sequence ID" value="QL06p008477:mrna"/>
    <property type="gene ID" value="QL06p008477"/>
</dbReference>
<dbReference type="Gramene" id="QL06p008477:mrna">
    <property type="protein sequence ID" value="QL06p008477:mrna"/>
    <property type="gene ID" value="QL06p008477"/>
</dbReference>
<dbReference type="AlphaFoldDB" id="A0A7N2LW84"/>
<reference evidence="2" key="2">
    <citation type="submission" date="2021-01" db="UniProtKB">
        <authorList>
            <consortium name="EnsemblPlants"/>
        </authorList>
    </citation>
    <scope>IDENTIFICATION</scope>
</reference>
<proteinExistence type="predicted"/>
<evidence type="ECO:0000259" key="1">
    <source>
        <dbReference type="Pfam" id="PF22776"/>
    </source>
</evidence>
<dbReference type="GO" id="GO:0016020">
    <property type="term" value="C:membrane"/>
    <property type="evidence" value="ECO:0007669"/>
    <property type="project" value="InterPro"/>
</dbReference>